<dbReference type="OrthoDB" id="1327102at2759"/>
<feature type="compositionally biased region" description="Basic and acidic residues" evidence="1">
    <location>
        <begin position="1"/>
        <end position="58"/>
    </location>
</feature>
<reference evidence="3" key="1">
    <citation type="journal article" date="2023" name="Proc. Natl. Acad. Sci. U.S.A.">
        <title>Genomic and structural basis for evolution of tropane alkaloid biosynthesis.</title>
        <authorList>
            <person name="Wanga Y.-J."/>
            <person name="Taina T."/>
            <person name="Yua J.-Y."/>
            <person name="Lia J."/>
            <person name="Xua B."/>
            <person name="Chenc J."/>
            <person name="D'Auriad J.C."/>
            <person name="Huanga J.-P."/>
            <person name="Huanga S.-X."/>
        </authorList>
    </citation>
    <scope>NUCLEOTIDE SEQUENCE [LARGE SCALE GENOMIC DNA]</scope>
    <source>
        <strain evidence="3">cv. KIB-2019</strain>
    </source>
</reference>
<gene>
    <name evidence="2" type="ORF">K7X08_010064</name>
</gene>
<dbReference type="Proteomes" id="UP001152561">
    <property type="component" value="Unassembled WGS sequence"/>
</dbReference>
<feature type="region of interest" description="Disordered" evidence="1">
    <location>
        <begin position="164"/>
        <end position="198"/>
    </location>
</feature>
<dbReference type="EMBL" id="JAJAGQ010000001">
    <property type="protein sequence ID" value="KAJ8573553.1"/>
    <property type="molecule type" value="Genomic_DNA"/>
</dbReference>
<accession>A0A9Q1N452</accession>
<feature type="region of interest" description="Disordered" evidence="1">
    <location>
        <begin position="1"/>
        <end position="92"/>
    </location>
</feature>
<comment type="caution">
    <text evidence="2">The sequence shown here is derived from an EMBL/GenBank/DDBJ whole genome shotgun (WGS) entry which is preliminary data.</text>
</comment>
<evidence type="ECO:0000313" key="2">
    <source>
        <dbReference type="EMBL" id="KAJ8573553.1"/>
    </source>
</evidence>
<dbReference type="AlphaFoldDB" id="A0A9Q1N452"/>
<protein>
    <submittedName>
        <fullName evidence="2">Uncharacterized protein</fullName>
    </submittedName>
</protein>
<keyword evidence="3" id="KW-1185">Reference proteome</keyword>
<proteinExistence type="predicted"/>
<feature type="compositionally biased region" description="Basic and acidic residues" evidence="1">
    <location>
        <begin position="111"/>
        <end position="139"/>
    </location>
</feature>
<sequence length="321" mass="36757">MENEKIDFEGKEKENEKSKERKQVEENKEREVKRKDLKDDDKGIGASENKEEINHEIQEDGGEIGTEKENKEKDDDFTKVSDRYKAKKKPPLKKNLVQIQQWKVFQGEGTKVGDKEVGNNEKIHKDQGDINDKKEEKDKVSNFEEYGDEVDTGIKNLMKNMVISNGKKKEKDKVSNSEGNGDEVATRKEDAQQSSTSLSSMLKNNEGIQLYVNLNCENSKPFAKIEGYSEDEMAESLVEAFAPASRNMINEEDDCDDQVTTGLLKEVVDNQGLYLQSKEEETKKENKTKALEAKLLFLTKARAKQRFPTNLPNDQCYFLKH</sequence>
<evidence type="ECO:0000256" key="1">
    <source>
        <dbReference type="SAM" id="MobiDB-lite"/>
    </source>
</evidence>
<feature type="compositionally biased region" description="Basic and acidic residues" evidence="1">
    <location>
        <begin position="65"/>
        <end position="84"/>
    </location>
</feature>
<evidence type="ECO:0000313" key="3">
    <source>
        <dbReference type="Proteomes" id="UP001152561"/>
    </source>
</evidence>
<organism evidence="2 3">
    <name type="scientific">Anisodus acutangulus</name>
    <dbReference type="NCBI Taxonomy" id="402998"/>
    <lineage>
        <taxon>Eukaryota</taxon>
        <taxon>Viridiplantae</taxon>
        <taxon>Streptophyta</taxon>
        <taxon>Embryophyta</taxon>
        <taxon>Tracheophyta</taxon>
        <taxon>Spermatophyta</taxon>
        <taxon>Magnoliopsida</taxon>
        <taxon>eudicotyledons</taxon>
        <taxon>Gunneridae</taxon>
        <taxon>Pentapetalae</taxon>
        <taxon>asterids</taxon>
        <taxon>lamiids</taxon>
        <taxon>Solanales</taxon>
        <taxon>Solanaceae</taxon>
        <taxon>Solanoideae</taxon>
        <taxon>Hyoscyameae</taxon>
        <taxon>Anisodus</taxon>
    </lineage>
</organism>
<feature type="region of interest" description="Disordered" evidence="1">
    <location>
        <begin position="110"/>
        <end position="139"/>
    </location>
</feature>
<name>A0A9Q1N452_9SOLA</name>